<accession>A0A917VLE5</accession>
<dbReference type="EMBL" id="BMMH01000001">
    <property type="protein sequence ID" value="GGK97103.1"/>
    <property type="molecule type" value="Genomic_DNA"/>
</dbReference>
<dbReference type="Gene3D" id="1.10.10.60">
    <property type="entry name" value="Homeodomain-like"/>
    <property type="match status" value="1"/>
</dbReference>
<proteinExistence type="predicted"/>
<dbReference type="PANTHER" id="PTHR47894">
    <property type="entry name" value="HTH-TYPE TRANSCRIPTIONAL REGULATOR GADX"/>
    <property type="match status" value="1"/>
</dbReference>
<gene>
    <name evidence="3" type="primary">oruR</name>
    <name evidence="3" type="ORF">GCM10011588_09450</name>
</gene>
<dbReference type="GO" id="GO:0003700">
    <property type="term" value="F:DNA-binding transcription factor activity"/>
    <property type="evidence" value="ECO:0007669"/>
    <property type="project" value="InterPro"/>
</dbReference>
<protein>
    <submittedName>
        <fullName evidence="3">AraC family transcriptional regulator</fullName>
    </submittedName>
</protein>
<sequence>MDTVESISFPNFILDQTGVNAAVRRQLTHAAQLPDWVLNTADTMVSSNYQLRLWELLEYELAEPDIALRVGARNTLGHFGVHDYLFSTAPTLGEGLARSEEYAELITTNVGFAVLGDSEDEASADIRLLSGLGRGRQLATQFALAAVVTRARNATGRHVHPIRIRFRQPPPRRHDRFVEMFGTRRVDFGAPTDQITFRASDLMLPLRTADPVLADILRRYTALLPPPPRLEITWTGQVHQALTLLLGDGRVTIDQVARYLATSRRSLQRRLADEGTTWSRELDRARATLLEQRVRHSPDDTQTALARRIGYSDPGTLRRARHRWSARS</sequence>
<dbReference type="PANTHER" id="PTHR47894:SF4">
    <property type="entry name" value="HTH-TYPE TRANSCRIPTIONAL REGULATOR GADX"/>
    <property type="match status" value="1"/>
</dbReference>
<evidence type="ECO:0000313" key="4">
    <source>
        <dbReference type="Proteomes" id="UP000638263"/>
    </source>
</evidence>
<reference evidence="3" key="1">
    <citation type="journal article" date="2014" name="Int. J. Syst. Evol. Microbiol.">
        <title>Complete genome sequence of Corynebacterium casei LMG S-19264T (=DSM 44701T), isolated from a smear-ripened cheese.</title>
        <authorList>
            <consortium name="US DOE Joint Genome Institute (JGI-PGF)"/>
            <person name="Walter F."/>
            <person name="Albersmeier A."/>
            <person name="Kalinowski J."/>
            <person name="Ruckert C."/>
        </authorList>
    </citation>
    <scope>NUCLEOTIDE SEQUENCE</scope>
    <source>
        <strain evidence="3">CGMCC 4.3508</strain>
    </source>
</reference>
<dbReference type="PROSITE" id="PS01124">
    <property type="entry name" value="HTH_ARAC_FAMILY_2"/>
    <property type="match status" value="1"/>
</dbReference>
<keyword evidence="4" id="KW-1185">Reference proteome</keyword>
<dbReference type="InterPro" id="IPR032687">
    <property type="entry name" value="AraC-type_N"/>
</dbReference>
<name>A0A917VLE5_9NOCA</name>
<evidence type="ECO:0000256" key="1">
    <source>
        <dbReference type="ARBA" id="ARBA00023125"/>
    </source>
</evidence>
<dbReference type="GO" id="GO:0000976">
    <property type="term" value="F:transcription cis-regulatory region binding"/>
    <property type="evidence" value="ECO:0007669"/>
    <property type="project" value="TreeGrafter"/>
</dbReference>
<keyword evidence="1" id="KW-0238">DNA-binding</keyword>
<dbReference type="Pfam" id="PF12625">
    <property type="entry name" value="Arabinose_bd"/>
    <property type="match status" value="1"/>
</dbReference>
<dbReference type="GO" id="GO:0005829">
    <property type="term" value="C:cytosol"/>
    <property type="evidence" value="ECO:0007669"/>
    <property type="project" value="TreeGrafter"/>
</dbReference>
<dbReference type="RefSeq" id="WP_062995631.1">
    <property type="nucleotide sequence ID" value="NZ_BMMH01000001.1"/>
</dbReference>
<dbReference type="Proteomes" id="UP000638263">
    <property type="component" value="Unassembled WGS sequence"/>
</dbReference>
<evidence type="ECO:0000259" key="2">
    <source>
        <dbReference type="PROSITE" id="PS01124"/>
    </source>
</evidence>
<feature type="domain" description="HTH araC/xylS-type" evidence="2">
    <location>
        <begin position="236"/>
        <end position="328"/>
    </location>
</feature>
<reference evidence="3" key="2">
    <citation type="submission" date="2020-09" db="EMBL/GenBank/DDBJ databases">
        <authorList>
            <person name="Sun Q."/>
            <person name="Zhou Y."/>
        </authorList>
    </citation>
    <scope>NUCLEOTIDE SEQUENCE</scope>
    <source>
        <strain evidence="3">CGMCC 4.3508</strain>
    </source>
</reference>
<dbReference type="AlphaFoldDB" id="A0A917VLE5"/>
<comment type="caution">
    <text evidence="3">The sequence shown here is derived from an EMBL/GenBank/DDBJ whole genome shotgun (WGS) entry which is preliminary data.</text>
</comment>
<organism evidence="3 4">
    <name type="scientific">Nocardia jinanensis</name>
    <dbReference type="NCBI Taxonomy" id="382504"/>
    <lineage>
        <taxon>Bacteria</taxon>
        <taxon>Bacillati</taxon>
        <taxon>Actinomycetota</taxon>
        <taxon>Actinomycetes</taxon>
        <taxon>Mycobacteriales</taxon>
        <taxon>Nocardiaceae</taxon>
        <taxon>Nocardia</taxon>
    </lineage>
</organism>
<evidence type="ECO:0000313" key="3">
    <source>
        <dbReference type="EMBL" id="GGK97103.1"/>
    </source>
</evidence>
<dbReference type="SMART" id="SM00342">
    <property type="entry name" value="HTH_ARAC"/>
    <property type="match status" value="1"/>
</dbReference>
<dbReference type="InterPro" id="IPR018060">
    <property type="entry name" value="HTH_AraC"/>
</dbReference>